<proteinExistence type="inferred from homology"/>
<comment type="caution">
    <text evidence="11">The sequence shown here is derived from an EMBL/GenBank/DDBJ whole genome shotgun (WGS) entry which is preliminary data.</text>
</comment>
<keyword evidence="12" id="KW-1185">Reference proteome</keyword>
<comment type="subcellular location">
    <subcellularLocation>
        <location evidence="1">Cell membrane</location>
        <topology evidence="1">Multi-pass membrane protein</topology>
    </subcellularLocation>
</comment>
<feature type="domain" description="EGF-like" evidence="10">
    <location>
        <begin position="543"/>
        <end position="584"/>
    </location>
</feature>
<keyword evidence="4 8" id="KW-0812">Transmembrane</keyword>
<comment type="similarity">
    <text evidence="2">Belongs to the TMEM8 family.</text>
</comment>
<comment type="caution">
    <text evidence="7">Lacks conserved residue(s) required for the propagation of feature annotation.</text>
</comment>
<dbReference type="Pfam" id="PF12036">
    <property type="entry name" value="DUF3522"/>
    <property type="match status" value="1"/>
</dbReference>
<protein>
    <recommendedName>
        <fullName evidence="10">EGF-like domain-containing protein</fullName>
    </recommendedName>
</protein>
<keyword evidence="3" id="KW-1003">Cell membrane</keyword>
<dbReference type="PROSITE" id="PS00022">
    <property type="entry name" value="EGF_1"/>
    <property type="match status" value="1"/>
</dbReference>
<dbReference type="Proteomes" id="UP001179952">
    <property type="component" value="Unassembled WGS sequence"/>
</dbReference>
<evidence type="ECO:0000256" key="9">
    <source>
        <dbReference type="SAM" id="SignalP"/>
    </source>
</evidence>
<dbReference type="InterPro" id="IPR021910">
    <property type="entry name" value="NGX6/PGAP6/MYMK"/>
</dbReference>
<organism evidence="11 12">
    <name type="scientific">Acorus gramineus</name>
    <name type="common">Dwarf sweet flag</name>
    <dbReference type="NCBI Taxonomy" id="55184"/>
    <lineage>
        <taxon>Eukaryota</taxon>
        <taxon>Viridiplantae</taxon>
        <taxon>Streptophyta</taxon>
        <taxon>Embryophyta</taxon>
        <taxon>Tracheophyta</taxon>
        <taxon>Spermatophyta</taxon>
        <taxon>Magnoliopsida</taxon>
        <taxon>Liliopsida</taxon>
        <taxon>Acoraceae</taxon>
        <taxon>Acorus</taxon>
    </lineage>
</organism>
<feature type="disulfide bond" evidence="7">
    <location>
        <begin position="574"/>
        <end position="583"/>
    </location>
</feature>
<name>A0AAV9A7U0_ACOGR</name>
<feature type="chain" id="PRO_5043361834" description="EGF-like domain-containing protein" evidence="9">
    <location>
        <begin position="24"/>
        <end position="838"/>
    </location>
</feature>
<evidence type="ECO:0000256" key="8">
    <source>
        <dbReference type="SAM" id="Phobius"/>
    </source>
</evidence>
<dbReference type="PANTHER" id="PTHR14319:SF3">
    <property type="entry name" value="TRANSMEMBRANE PROTEIN-LIKE PROTEIN"/>
    <property type="match status" value="1"/>
</dbReference>
<evidence type="ECO:0000256" key="5">
    <source>
        <dbReference type="ARBA" id="ARBA00022989"/>
    </source>
</evidence>
<feature type="transmembrane region" description="Helical" evidence="8">
    <location>
        <begin position="791"/>
        <end position="810"/>
    </location>
</feature>
<feature type="transmembrane region" description="Helical" evidence="8">
    <location>
        <begin position="704"/>
        <end position="723"/>
    </location>
</feature>
<evidence type="ECO:0000313" key="12">
    <source>
        <dbReference type="Proteomes" id="UP001179952"/>
    </source>
</evidence>
<dbReference type="GO" id="GO:0005886">
    <property type="term" value="C:plasma membrane"/>
    <property type="evidence" value="ECO:0007669"/>
    <property type="project" value="UniProtKB-SubCell"/>
</dbReference>
<evidence type="ECO:0000256" key="3">
    <source>
        <dbReference type="ARBA" id="ARBA00022475"/>
    </source>
</evidence>
<dbReference type="PROSITE" id="PS50026">
    <property type="entry name" value="EGF_3"/>
    <property type="match status" value="1"/>
</dbReference>
<keyword evidence="5 8" id="KW-1133">Transmembrane helix</keyword>
<accession>A0AAV9A7U0</accession>
<evidence type="ECO:0000313" key="11">
    <source>
        <dbReference type="EMBL" id="KAK1260326.1"/>
    </source>
</evidence>
<dbReference type="EMBL" id="JAUJYN010000011">
    <property type="protein sequence ID" value="KAK1260326.1"/>
    <property type="molecule type" value="Genomic_DNA"/>
</dbReference>
<evidence type="ECO:0000256" key="2">
    <source>
        <dbReference type="ARBA" id="ARBA00005542"/>
    </source>
</evidence>
<sequence>MVSPMNLLLFLLVWTALIDLVLSVNQGSSVVVSSFSLPHTKIEPYDWLYMRVELPLWFSSMTMDFQSDASIDTKNTGRIPYSSMPMICLRDGGPPLPDVSNSSLKNLVLNYHFNGSIEDIQNLHGVGHCLPFQNNLTMTLTNEQISPGVWYIGFFNGIGPARTQSKMINRGQAYMFSIDVTVQGCTTPAIWGPYCNLTIDQLTCFQNGISKHPRSLLDVVVSNNRLNLDYAKNTGRQMAESPGTMGNIIMCNNSFVASCLGHGESKFYSLDILDATSEFKIVATELGFNQSSTLNNTVNSSEILLMCYVRYSSLPLSTVYDYSADINHAPLIIEYPEIGRWYIVIQAINRTKTNQSMQSTALNSNLCFSLEWQIHQCPFGKAGPNCTWEGYVLQRIPKKNRVIPFESYYLPVGETLPTGSPSFPLGNLLSNSSSEDNSDVAWTYFIMGIPHGAAGANLRVRVTSDRRVHYEVFARFGGFPTINAWDHYANSMNSSNDSMLLVANDSSGQSVDFYILYAREGTWHFGLRHLIADSRHQTTLSISLDGCPKHCSYHGTCHVDFDESGLSSFSYCICDRDHGGFDCSVELVSRHGHIVQSVFLIASNAAAILPSYWALRQKAFSEWVLFTSSGISSGLYHACDVGTWCALSFHVLQFLDFWLSFMAVVSTFVYMTTIDDSSKRAIQTGVSILTALLAETGATRSANIILVIAIGTIGLFVGWMIEFSTGNRFIYRFPVLNWNVPERWQNIKRWFRNLVETLCKRFRWHFMLLGFIALSAAGISRKLESNESYWIWHSLWHVTIYTSSFFFLCSTSVMTRDQARPEEQYELTRQNSNSSTRM</sequence>
<dbReference type="AlphaFoldDB" id="A0AAV9A7U0"/>
<keyword evidence="6 8" id="KW-0472">Membrane</keyword>
<gene>
    <name evidence="11" type="ORF">QJS04_geneDACA002068</name>
</gene>
<keyword evidence="7" id="KW-1015">Disulfide bond</keyword>
<dbReference type="InterPro" id="IPR000742">
    <property type="entry name" value="EGF"/>
</dbReference>
<feature type="signal peptide" evidence="9">
    <location>
        <begin position="1"/>
        <end position="23"/>
    </location>
</feature>
<evidence type="ECO:0000256" key="4">
    <source>
        <dbReference type="ARBA" id="ARBA00022692"/>
    </source>
</evidence>
<evidence type="ECO:0000256" key="6">
    <source>
        <dbReference type="ARBA" id="ARBA00023136"/>
    </source>
</evidence>
<keyword evidence="7" id="KW-0245">EGF-like domain</keyword>
<evidence type="ECO:0000256" key="1">
    <source>
        <dbReference type="ARBA" id="ARBA00004651"/>
    </source>
</evidence>
<keyword evidence="9" id="KW-0732">Signal</keyword>
<reference evidence="11" key="1">
    <citation type="journal article" date="2023" name="Nat. Commun.">
        <title>Diploid and tetraploid genomes of Acorus and the evolution of monocots.</title>
        <authorList>
            <person name="Ma L."/>
            <person name="Liu K.W."/>
            <person name="Li Z."/>
            <person name="Hsiao Y.Y."/>
            <person name="Qi Y."/>
            <person name="Fu T."/>
            <person name="Tang G.D."/>
            <person name="Zhang D."/>
            <person name="Sun W.H."/>
            <person name="Liu D.K."/>
            <person name="Li Y."/>
            <person name="Chen G.Z."/>
            <person name="Liu X.D."/>
            <person name="Liao X.Y."/>
            <person name="Jiang Y.T."/>
            <person name="Yu X."/>
            <person name="Hao Y."/>
            <person name="Huang J."/>
            <person name="Zhao X.W."/>
            <person name="Ke S."/>
            <person name="Chen Y.Y."/>
            <person name="Wu W.L."/>
            <person name="Hsu J.L."/>
            <person name="Lin Y.F."/>
            <person name="Huang M.D."/>
            <person name="Li C.Y."/>
            <person name="Huang L."/>
            <person name="Wang Z.W."/>
            <person name="Zhao X."/>
            <person name="Zhong W.Y."/>
            <person name="Peng D.H."/>
            <person name="Ahmad S."/>
            <person name="Lan S."/>
            <person name="Zhang J.S."/>
            <person name="Tsai W.C."/>
            <person name="Van de Peer Y."/>
            <person name="Liu Z.J."/>
        </authorList>
    </citation>
    <scope>NUCLEOTIDE SEQUENCE</scope>
    <source>
        <strain evidence="11">SCP</strain>
    </source>
</reference>
<feature type="disulfide bond" evidence="7">
    <location>
        <begin position="547"/>
        <end position="557"/>
    </location>
</feature>
<reference evidence="11" key="2">
    <citation type="submission" date="2023-06" db="EMBL/GenBank/DDBJ databases">
        <authorList>
            <person name="Ma L."/>
            <person name="Liu K.-W."/>
            <person name="Li Z."/>
            <person name="Hsiao Y.-Y."/>
            <person name="Qi Y."/>
            <person name="Fu T."/>
            <person name="Tang G."/>
            <person name="Zhang D."/>
            <person name="Sun W.-H."/>
            <person name="Liu D.-K."/>
            <person name="Li Y."/>
            <person name="Chen G.-Z."/>
            <person name="Liu X.-D."/>
            <person name="Liao X.-Y."/>
            <person name="Jiang Y.-T."/>
            <person name="Yu X."/>
            <person name="Hao Y."/>
            <person name="Huang J."/>
            <person name="Zhao X.-W."/>
            <person name="Ke S."/>
            <person name="Chen Y.-Y."/>
            <person name="Wu W.-L."/>
            <person name="Hsu J.-L."/>
            <person name="Lin Y.-F."/>
            <person name="Huang M.-D."/>
            <person name="Li C.-Y."/>
            <person name="Huang L."/>
            <person name="Wang Z.-W."/>
            <person name="Zhao X."/>
            <person name="Zhong W.-Y."/>
            <person name="Peng D.-H."/>
            <person name="Ahmad S."/>
            <person name="Lan S."/>
            <person name="Zhang J.-S."/>
            <person name="Tsai W.-C."/>
            <person name="Van De Peer Y."/>
            <person name="Liu Z.-J."/>
        </authorList>
    </citation>
    <scope>NUCLEOTIDE SEQUENCE</scope>
    <source>
        <strain evidence="11">SCP</strain>
        <tissue evidence="11">Leaves</tissue>
    </source>
</reference>
<evidence type="ECO:0000256" key="7">
    <source>
        <dbReference type="PROSITE-ProRule" id="PRU00076"/>
    </source>
</evidence>
<evidence type="ECO:0000259" key="10">
    <source>
        <dbReference type="PROSITE" id="PS50026"/>
    </source>
</evidence>
<feature type="transmembrane region" description="Helical" evidence="8">
    <location>
        <begin position="762"/>
        <end position="779"/>
    </location>
</feature>
<dbReference type="PANTHER" id="PTHR14319">
    <property type="entry name" value="FIVE-SPAN TRANSMEMBRANE PROTEIN M83"/>
    <property type="match status" value="1"/>
</dbReference>